<keyword evidence="2" id="KW-1185">Reference proteome</keyword>
<proteinExistence type="predicted"/>
<protein>
    <submittedName>
        <fullName evidence="1">Uncharacterized protein</fullName>
    </submittedName>
</protein>
<dbReference type="EMBL" id="JARBJD010000187">
    <property type="protein sequence ID" value="KAK2947972.1"/>
    <property type="molecule type" value="Genomic_DNA"/>
</dbReference>
<reference evidence="1 2" key="1">
    <citation type="journal article" date="2022" name="bioRxiv">
        <title>Genomics of Preaxostyla Flagellates Illuminates Evolutionary Transitions and the Path Towards Mitochondrial Loss.</title>
        <authorList>
            <person name="Novak L.V.F."/>
            <person name="Treitli S.C."/>
            <person name="Pyrih J."/>
            <person name="Halakuc P."/>
            <person name="Pipaliya S.V."/>
            <person name="Vacek V."/>
            <person name="Brzon O."/>
            <person name="Soukal P."/>
            <person name="Eme L."/>
            <person name="Dacks J.B."/>
            <person name="Karnkowska A."/>
            <person name="Elias M."/>
            <person name="Hampl V."/>
        </authorList>
    </citation>
    <scope>NUCLEOTIDE SEQUENCE [LARGE SCALE GENOMIC DNA]</scope>
    <source>
        <strain evidence="1">NAU3</strain>
        <tissue evidence="1">Gut</tissue>
    </source>
</reference>
<organism evidence="1 2">
    <name type="scientific">Blattamonas nauphoetae</name>
    <dbReference type="NCBI Taxonomy" id="2049346"/>
    <lineage>
        <taxon>Eukaryota</taxon>
        <taxon>Metamonada</taxon>
        <taxon>Preaxostyla</taxon>
        <taxon>Oxymonadida</taxon>
        <taxon>Blattamonas</taxon>
    </lineage>
</organism>
<gene>
    <name evidence="1" type="ORF">BLNAU_17096</name>
</gene>
<comment type="caution">
    <text evidence="1">The sequence shown here is derived from an EMBL/GenBank/DDBJ whole genome shotgun (WGS) entry which is preliminary data.</text>
</comment>
<evidence type="ECO:0000313" key="2">
    <source>
        <dbReference type="Proteomes" id="UP001281761"/>
    </source>
</evidence>
<accession>A0ABQ9X9Q3</accession>
<sequence length="69" mass="7862">MAAKSRQCTAEKGSPEPFYCTTALRAPVIAATKHTRRNAECSPEPAKPAQYWTLLKTCRRWEGKPREKR</sequence>
<name>A0ABQ9X9Q3_9EUKA</name>
<evidence type="ECO:0000313" key="1">
    <source>
        <dbReference type="EMBL" id="KAK2947972.1"/>
    </source>
</evidence>
<dbReference type="Proteomes" id="UP001281761">
    <property type="component" value="Unassembled WGS sequence"/>
</dbReference>